<evidence type="ECO:0000256" key="13">
    <source>
        <dbReference type="SAM" id="Phobius"/>
    </source>
</evidence>
<feature type="transmembrane region" description="Helical" evidence="13">
    <location>
        <begin position="2781"/>
        <end position="2800"/>
    </location>
</feature>
<feature type="domain" description="G-protein coupled receptors family 1 profile" evidence="14">
    <location>
        <begin position="3502"/>
        <end position="3692"/>
    </location>
</feature>
<dbReference type="InterPro" id="IPR047132">
    <property type="entry name" value="Olfact_rcpt_6C-like"/>
</dbReference>
<feature type="transmembrane region" description="Helical" evidence="13">
    <location>
        <begin position="416"/>
        <end position="438"/>
    </location>
</feature>
<feature type="transmembrane region" description="Helical" evidence="13">
    <location>
        <begin position="2996"/>
        <end position="3020"/>
    </location>
</feature>
<evidence type="ECO:0000256" key="8">
    <source>
        <dbReference type="ARBA" id="ARBA00023040"/>
    </source>
</evidence>
<feature type="transmembrane region" description="Helical" evidence="13">
    <location>
        <begin position="2480"/>
        <end position="2504"/>
    </location>
</feature>
<feature type="transmembrane region" description="Helical" evidence="13">
    <location>
        <begin position="1460"/>
        <end position="1478"/>
    </location>
</feature>
<feature type="transmembrane region" description="Helical" evidence="13">
    <location>
        <begin position="949"/>
        <end position="975"/>
    </location>
</feature>
<feature type="transmembrane region" description="Helical" evidence="13">
    <location>
        <begin position="2957"/>
        <end position="2976"/>
    </location>
</feature>
<feature type="transmembrane region" description="Helical" evidence="13">
    <location>
        <begin position="3229"/>
        <end position="3253"/>
    </location>
</feature>
<feature type="domain" description="G-protein coupled receptors family 1 profile" evidence="14">
    <location>
        <begin position="2324"/>
        <end position="2573"/>
    </location>
</feature>
<feature type="transmembrane region" description="Helical" evidence="13">
    <location>
        <begin position="150"/>
        <end position="172"/>
    </location>
</feature>
<feature type="transmembrane region" description="Helical" evidence="13">
    <location>
        <begin position="3939"/>
        <end position="3958"/>
    </location>
</feature>
<dbReference type="PRINTS" id="PR00245">
    <property type="entry name" value="OLFACTORYR"/>
</dbReference>
<feature type="transmembrane region" description="Helical" evidence="13">
    <location>
        <begin position="1161"/>
        <end position="1184"/>
    </location>
</feature>
<feature type="transmembrane region" description="Helical" evidence="13">
    <location>
        <begin position="3498"/>
        <end position="3522"/>
    </location>
</feature>
<gene>
    <name evidence="15" type="ORF">J0S82_002976</name>
</gene>
<keyword evidence="8 12" id="KW-0297">G-protein coupled receptor</keyword>
<feature type="transmembrane region" description="Helical" evidence="13">
    <location>
        <begin position="1118"/>
        <end position="1140"/>
    </location>
</feature>
<dbReference type="InterPro" id="IPR017452">
    <property type="entry name" value="GPCR_Rhodpsn_7TM"/>
</dbReference>
<feature type="transmembrane region" description="Helical" evidence="13">
    <location>
        <begin position="2638"/>
        <end position="2660"/>
    </location>
</feature>
<evidence type="ECO:0000256" key="12">
    <source>
        <dbReference type="RuleBase" id="RU000688"/>
    </source>
</evidence>
<feature type="transmembrane region" description="Helical" evidence="13">
    <location>
        <begin position="686"/>
        <end position="709"/>
    </location>
</feature>
<feature type="transmembrane region" description="Helical" evidence="13">
    <location>
        <begin position="1064"/>
        <end position="1085"/>
    </location>
</feature>
<dbReference type="FunFam" id="1.20.1070.10:FF:000435">
    <property type="entry name" value="Olfactory receptor 6C2"/>
    <property type="match status" value="1"/>
</dbReference>
<dbReference type="Proteomes" id="UP000700334">
    <property type="component" value="Unassembled WGS sequence"/>
</dbReference>
<feature type="domain" description="G-protein coupled receptors family 1 profile" evidence="14">
    <location>
        <begin position="965"/>
        <end position="1214"/>
    </location>
</feature>
<feature type="transmembrane region" description="Helical" evidence="13">
    <location>
        <begin position="861"/>
        <end position="883"/>
    </location>
</feature>
<evidence type="ECO:0000256" key="6">
    <source>
        <dbReference type="ARBA" id="ARBA00022725"/>
    </source>
</evidence>
<feature type="domain" description="G-protein coupled receptors family 1 profile" evidence="14">
    <location>
        <begin position="1224"/>
        <end position="1403"/>
    </location>
</feature>
<feature type="transmembrane region" description="Helical" evidence="13">
    <location>
        <begin position="2018"/>
        <end position="2041"/>
    </location>
</feature>
<feature type="transmembrane region" description="Helical" evidence="13">
    <location>
        <begin position="2680"/>
        <end position="2704"/>
    </location>
</feature>
<comment type="caution">
    <text evidence="15">The sequence shown here is derived from an EMBL/GenBank/DDBJ whole genome shotgun (WGS) entry which is preliminary data.</text>
</comment>
<feature type="transmembrane region" description="Helical" evidence="13">
    <location>
        <begin position="2265"/>
        <end position="2285"/>
    </location>
</feature>
<keyword evidence="5 12" id="KW-0812">Transmembrane</keyword>
<keyword evidence="4" id="KW-0716">Sensory transduction</keyword>
<evidence type="ECO:0000259" key="14">
    <source>
        <dbReference type="PROSITE" id="PS50262"/>
    </source>
</evidence>
<keyword evidence="11 12" id="KW-0807">Transducer</keyword>
<feature type="transmembrane region" description="Helical" evidence="13">
    <location>
        <begin position="38"/>
        <end position="61"/>
    </location>
</feature>
<feature type="transmembrane region" description="Helical" evidence="13">
    <location>
        <begin position="3364"/>
        <end position="3388"/>
    </location>
</feature>
<feature type="transmembrane region" description="Helical" evidence="13">
    <location>
        <begin position="2879"/>
        <end position="2905"/>
    </location>
</feature>
<keyword evidence="10 12" id="KW-0675">Receptor</keyword>
<feature type="domain" description="G-protein coupled receptors family 1 profile" evidence="14">
    <location>
        <begin position="1717"/>
        <end position="1966"/>
    </location>
</feature>
<evidence type="ECO:0000256" key="9">
    <source>
        <dbReference type="ARBA" id="ARBA00023136"/>
    </source>
</evidence>
<feature type="domain" description="G-protein coupled receptors family 1 profile" evidence="14">
    <location>
        <begin position="2034"/>
        <end position="2283"/>
    </location>
</feature>
<feature type="domain" description="G-protein coupled receptors family 1 profile" evidence="14">
    <location>
        <begin position="359"/>
        <end position="608"/>
    </location>
</feature>
<feature type="transmembrane region" description="Helical" evidence="13">
    <location>
        <begin position="3307"/>
        <end position="3329"/>
    </location>
</feature>
<keyword evidence="6" id="KW-0552">Olfaction</keyword>
<feature type="transmembrane region" description="Helical" evidence="13">
    <location>
        <begin position="3265"/>
        <end position="3287"/>
    </location>
</feature>
<protein>
    <submittedName>
        <fullName evidence="15">Olfactory receptor 6C2</fullName>
    </submittedName>
</protein>
<feature type="transmembrane region" description="Helical" evidence="13">
    <location>
        <begin position="3542"/>
        <end position="3563"/>
    </location>
</feature>
<feature type="transmembrane region" description="Helical" evidence="13">
    <location>
        <begin position="458"/>
        <end position="480"/>
    </location>
</feature>
<comment type="function">
    <text evidence="1">Putative odorant or sperm cell receptor.</text>
</comment>
<sequence>MFFSTLICLKLTMRNQTSVTEFILLGLTDDVDLQAWLFLFLLLTYVLSITGNLTIIILTLLDHRLQTPMYFFLRNFSVLEISFTSVFVPKMLINIGTGDKSISFAGCFTQYFFAILLGATEFYLLAAMSYDRYVAICKPLHYTTIMSRRLCILLVFCCWFSGFLVVIVPHIMTVQLPFCASNVINHYCCDYTVLLHLSCSDTHLIEVIEFVVAVVTLFFTLVLVILSYTYIVRTILRLPSAQQRKKAFSTCSSHMVVVSLSYGSCIFMYINPSVKDAATFNKGVAVLNTSVAPLLNPFIYTLRNKQVKTAFKDMVDKIVTMGNQTSVTEFILLGLTDDVDLQAWLFLFLLLTYVLSITGNLTIIILTLLDHRLQTPMYFFLRNFSVLEISFTSVFVPKMLINIGTGDKSISFAGCFTQYFFAILLGATEFYLLAAMSYDRYVAICKPLHYTTIMSRRLCILLVFCCWFSGFLVVIVPHIMTVQLPFCASNVINHYCCDYTVLLHLSCSDTHLIEVIEFVVAVVTLFFTLVLVILSYTYIVRTILRLPSAQQRKKAFSTCSSHMVVVSLSYGSCIFMYINPSVKDAATFNKGVAVLNTSVAPLLNPFIYTLRNKQVKTAFKDMKAVMGNHTRVTVFILAGLTDDPQVNVVLFTFLLLTYLLSVTGNLIIITLTLVDTHLKTPMYFFLRNFSFLEISYTTTCIPKLLVIMATGDKTISYNCCVTQVFFAFLLGASEFYLLAAMSYDRYVAICKPLHYTTIMSNKICTLLVFCSWLSGFFIIFVPLVLGLKLDFCDSNIIDHFYCDTTPLMQISCSDTRLLETLGFISAIVTLFITLIMVTISYTYIALTILKFPSTSQRKKAFSTCSSHMIVISLSYGSCIFMYVKPSIKQRISFTKGIAVLNTSVAPLLNPFIYTLRNQQVKTAFPTMRNHTTVTTFILLGLTDDPQLQVVIFLLLFFTYMLSVTGNLTIIVLTLLDSHLKTPMYFFLRNFSFLEISFTTVCIPKFLVSMATGDRTITYNSCAAQLFFTILLGATEFFLLAAMSYDRYVAICKPLHYTTIMSSKVCNLLIFASWFSGFMIIFPPLVMGLQLDFCSASAVDHFFCDVSPMLQLSCTDTKLIELMALLSAILTLLVTLVLVILSYTNIIRTILKIPSSQQRKKAFSTCSSHMVVVSISYGSCIFMYVKPSAKERVSLNKGIALLSTSVAPMLNPFIYTLRNKQVKEALKHMIKKMEPLHYTTIMSNKICTLLVFCSWLAGFLVIFPPLTLGLSLDLCASNIIDHFYCDTTPILQLSCSDTSLLETMGFISALVTLVFTLALVIISYGCIAVTIIRIPSTSQRKKAFSTCSSHMIVLALSYGKKMKNKSMEIEFILLGLTDDPLLQILIFLFLFFNYVLSLMGNLVIILLTLLDPHLKTPMYFFLRNFSFLEISFTTVCIPRFLISILTGDKTISYNGCATQLFFFLLLGVTEFYLLAAMSYDRYVAICKPLHYPIIMNSKVCYQLVVSSWVTGFLVIFPPLVLGLKLDFCASKTIDHFLCDSSPVLQISCTDTHLIELMAFVLAVVTLIVTLFLVFLSYTYIIKTILKFPSLQQRTKAFSTCSSHMVVVSITYGSCIFMYMKPSAKERVTLSKGVAVLNTSVAPLLNPFIYTLRNQQVKDSLKDLFQKLVSYVYLIELKFEMKNQSREIEFILLGLTDDPQLQIVIFIFLFLNYMFSVMGNLTIILLTLLDPRLKTPMYFFLRNFSFLEVSLTTVCIPRFLITIVTKNKIISYNGCASQLFFFLLLGVTEFYLLAAMSFDRYVAICKPLHYPTIVSNRACYQLVLSSWTAGFLITFPPLVMGLKLEFCASKIIDHFICDTSPVLQISCTDTHFLELISFVSAVVTLVLTLLLVILSYFYIIKTILKIPSSQKRTKAFSTCSSHMIVVSLTYGSCIFIYMKPSAKERVTLSKGVAVIYTSVAPLLNPFIYTLRNQQVKQAFKDIIQKVFIFCLKKAKISMRNHTIVTEFVLLGITDNPQYQAVMFIFLLLAYALSVTGNLTIIILTSVDYNLKTPMYFFLQNFSFLEITFTSVSIPRFLESIITKVKTISYNNCLAQLFFFIFMGVTEFFLLTAMSYDRYVAICKPLHYTTIMNKKICILRVCSSWLAGFLTIFPPLMLVAQLDFCASNVIDHFSCDYFPILQLACSDTRLLEMIGFYFAFVALLFTLALVILSYIFIINTVLRFPSANQRKKAFSTCSSHLIVISISYGSCIFMYVKPSAKERASLTKGIALLNTSIAPMLNPFIYTLRNQQVKQAFKNLVRLSDDPKFQAVIFIFLFITYMLSISGNLTIITLTLLDSHLQSPMYFFLRNFSLLEVSFTTVSIPKFLCTIASGDKTISFNNCIAQLFFFILLGVTEFYLLAAMSYDRYIAICKPLHYMTIMNRKVCILLVFSSWLISFLIIFPALMLLLNLDYCKSNIIDHFTCDYFPLLQLSCSDTKFLEIMGFSCAVFTLMFTLALIILSYIYIIRTILRIPSTSQRTKAFSTCSSHMIVISISYGSCIFMYIKPSAQERMSLSKGVAVLNTSVAPMLNPFIYSLRNQQCRWKPDHHHPNLGGLPSTDPDVFLPTELLLEISFTTVCIPRFLGAIITRDKTISYNNCAAQLFFFIFMGVTEFYLLTAMSYDRYVAICKPLHYTTIKSRRLCTLLALCAWVGGFLTVFPPIVLLLHQDYCASNVIDHFSCDFFPILQLSCSETWLLEMIGFYLALVTLLFTLALVILSYIYIIRTILRFPSASQRKKAFSTCSSHMTVISISYGSCIFMYANPSAKEKASLTKGVAILNTSVAPMLNPFIYSLRNQQVKQAFRDVIHKVVFSTRGKGSAMKNHTLPTKFVLLGLSDDPEIQIVIFFFLMITYILSITGNLTIITLTSVDSHLQTPMYFFLRNFAVLEISFTSACIPRFLGTIITKDKTISFNKCVAQLFFFIFLGITEFYLLTAMSYDRYVAICKPLHYTTIMSKRVCVLLVFLAWMTGFLNIFPVVLLFLQLDYCGSNVIDHFSCDYFPLLQLSCSDTWLLEVLGFYSAIVILVFTLALIILSYTFIIQTILKLPSASQRKKAFSTCSSHMIVISISYGSCLFMYANPSAKEKTSLTKGVAILNTSVAPMMNPFIYTLRNQQVKQAFKDTIQKVLFFSAKTKYIIIKKNNEKSHRNDPRWQVVLFIFLLVTYMLSVTGNLIIITLTLSDSHLQTPMYFFLRNFSFLEISFTSVCIPRFLLTIVTGDRTISYNGCVAQLFFFIFLGVTEFYLLAAMSYDRYVAICKPLHYTTIMSSRVCILLVFSSWLAGFLIIFPPIILLLHLDFCASNIINHFICDSSPILQLSCTNTHFLELMAFFLAVVTLMVTLILVILSYTYIIRTILKIPSTNQRKKAFSTCSSHMIVVSLSYGSCIFMYIKPSAKERVTLSKGVAVLNTSVAPLLNPFIYTLRNQQVKQAFRNMVQRIIFSSNKNFSFLEISFTTVSIPRFLVSLVFFFILLGATEFFFLTAMSYDRYVAICKPLHYTTIMNSKVCNQLLISSWLAGFLIIFPPVIMGLQLEFCDSNVIDHFTCDTFPMLLISCTDTVVLELMGFFLAVLVLVVTLILVILSYAFILKTILKIPSAEQRKKAFSTCSSHMIVVSISYGSCIFMYVKTAAKEGVALTKGIAVLNTSVAPMLNPFIYSLRNQQSVMKNHTAITTFILLGLTDDPQLQILLFIFLFLTYMLSVTGNLTIITLTWVDSHLKTPMYFFLRNFSFLEVSFTTVCIPRFLYSMSTGDNTITYNACASQIFFVILFGATEFFLLAAMSYDRYVAICKPLHYMAIMSNRVCIILVLCCWVSGLMIILPPLSMGLQLEFCDSNAIDHFSCDASPLLKISCSDTWVIEQMVIIMAIFALIITLVCVFLSYTYIIKTILRFPSVQQRKKAFSTCSSHMVVVSIAYGSCIFIYIKPSAKDEVAINKGVSVLTTSVAPLLNPFIYTLRNKQVKQAFNDFLKRITFLSKKSKL</sequence>
<feature type="transmembrane region" description="Helical" evidence="13">
    <location>
        <begin position="3094"/>
        <end position="3116"/>
    </location>
</feature>
<keyword evidence="7 13" id="KW-1133">Transmembrane helix</keyword>
<dbReference type="PRINTS" id="PR00237">
    <property type="entry name" value="GPCRRHODOPSN"/>
</dbReference>
<dbReference type="PROSITE" id="PS00237">
    <property type="entry name" value="G_PROTEIN_RECEP_F1_1"/>
    <property type="match status" value="11"/>
</dbReference>
<dbReference type="PROSITE" id="PS50262">
    <property type="entry name" value="G_PROTEIN_RECEP_F1_2"/>
    <property type="match status" value="14"/>
</dbReference>
<evidence type="ECO:0000256" key="5">
    <source>
        <dbReference type="ARBA" id="ARBA00022692"/>
    </source>
</evidence>
<keyword evidence="3" id="KW-1003">Cell membrane</keyword>
<feature type="transmembrane region" description="Helical" evidence="13">
    <location>
        <begin position="823"/>
        <end position="849"/>
    </location>
</feature>
<feature type="transmembrane region" description="Helical" evidence="13">
    <location>
        <begin position="3192"/>
        <end position="3217"/>
    </location>
</feature>
<feature type="transmembrane region" description="Helical" evidence="13">
    <location>
        <begin position="518"/>
        <end position="539"/>
    </location>
</feature>
<feature type="transmembrane region" description="Helical" evidence="13">
    <location>
        <begin position="1420"/>
        <end position="1440"/>
    </location>
</feature>
<feature type="transmembrane region" description="Helical" evidence="13">
    <location>
        <begin position="1196"/>
        <end position="1216"/>
    </location>
</feature>
<feature type="transmembrane region" description="Helical" evidence="13">
    <location>
        <begin position="3056"/>
        <end position="3082"/>
    </location>
</feature>
<feature type="transmembrane region" description="Helical" evidence="13">
    <location>
        <begin position="1022"/>
        <end position="1044"/>
    </location>
</feature>
<feature type="transmembrane region" description="Helical" evidence="13">
    <location>
        <begin position="3643"/>
        <end position="3662"/>
    </location>
</feature>
<feature type="transmembrane region" description="Helical" evidence="13">
    <location>
        <begin position="2381"/>
        <end position="2403"/>
    </location>
</feature>
<dbReference type="InterPro" id="IPR000276">
    <property type="entry name" value="GPCR_Rhodpsn"/>
</dbReference>
<feature type="transmembrane region" description="Helical" evidence="13">
    <location>
        <begin position="3970"/>
        <end position="3990"/>
    </location>
</feature>
<dbReference type="OrthoDB" id="10017003at2759"/>
<feature type="transmembrane region" description="Helical" evidence="13">
    <location>
        <begin position="3602"/>
        <end position="3623"/>
    </location>
</feature>
<feature type="transmembrane region" description="Helical" evidence="13">
    <location>
        <begin position="1237"/>
        <end position="1262"/>
    </location>
</feature>
<feature type="transmembrane region" description="Helical" evidence="13">
    <location>
        <begin position="1701"/>
        <end position="1726"/>
    </location>
</feature>
<feature type="transmembrane region" description="Helical" evidence="13">
    <location>
        <begin position="378"/>
        <end position="396"/>
    </location>
</feature>
<dbReference type="PANTHER" id="PTHR26454">
    <property type="entry name" value="OLFACTORY RECEPTOR"/>
    <property type="match status" value="1"/>
</dbReference>
<evidence type="ECO:0000256" key="3">
    <source>
        <dbReference type="ARBA" id="ARBA00022475"/>
    </source>
</evidence>
<feature type="transmembrane region" description="Helical" evidence="13">
    <location>
        <begin position="251"/>
        <end position="270"/>
    </location>
</feature>
<evidence type="ECO:0000313" key="16">
    <source>
        <dbReference type="Proteomes" id="UP000700334"/>
    </source>
</evidence>
<dbReference type="GO" id="GO:0004984">
    <property type="term" value="F:olfactory receptor activity"/>
    <property type="evidence" value="ECO:0007669"/>
    <property type="project" value="InterPro"/>
</dbReference>
<feature type="transmembrane region" description="Helical" evidence="13">
    <location>
        <begin position="1305"/>
        <end position="1330"/>
    </location>
</feature>
<feature type="domain" description="G-protein coupled receptors family 1 profile" evidence="14">
    <location>
        <begin position="2568"/>
        <end position="2830"/>
    </location>
</feature>
<feature type="transmembrane region" description="Helical" evidence="13">
    <location>
        <begin position="2231"/>
        <end position="2253"/>
    </location>
</feature>
<feature type="domain" description="G-protein coupled receptors family 1 profile" evidence="14">
    <location>
        <begin position="3208"/>
        <end position="3457"/>
    </location>
</feature>
<feature type="transmembrane region" description="Helical" evidence="13">
    <location>
        <begin position="3408"/>
        <end position="3427"/>
    </location>
</feature>
<feature type="transmembrane region" description="Helical" evidence="13">
    <location>
        <begin position="1873"/>
        <end position="1897"/>
    </location>
</feature>
<feature type="transmembrane region" description="Helical" evidence="13">
    <location>
        <begin position="648"/>
        <end position="674"/>
    </location>
</feature>
<keyword evidence="16" id="KW-1185">Reference proteome</keyword>
<evidence type="ECO:0000256" key="7">
    <source>
        <dbReference type="ARBA" id="ARBA00022989"/>
    </source>
</evidence>
<feature type="domain" description="G-protein coupled receptors family 1 profile" evidence="14">
    <location>
        <begin position="664"/>
        <end position="913"/>
    </location>
</feature>
<feature type="transmembrane region" description="Helical" evidence="13">
    <location>
        <begin position="1817"/>
        <end position="1837"/>
    </location>
</feature>
<feature type="transmembrane region" description="Helical" evidence="13">
    <location>
        <begin position="210"/>
        <end position="231"/>
    </location>
</feature>
<feature type="transmembrane region" description="Helical" evidence="13">
    <location>
        <begin position="108"/>
        <end position="130"/>
    </location>
</feature>
<organism evidence="15 16">
    <name type="scientific">Galemys pyrenaicus</name>
    <name type="common">Iberian desman</name>
    <name type="synonym">Pyrenean desman</name>
    <dbReference type="NCBI Taxonomy" id="202257"/>
    <lineage>
        <taxon>Eukaryota</taxon>
        <taxon>Metazoa</taxon>
        <taxon>Chordata</taxon>
        <taxon>Craniata</taxon>
        <taxon>Vertebrata</taxon>
        <taxon>Euteleostomi</taxon>
        <taxon>Mammalia</taxon>
        <taxon>Eutheria</taxon>
        <taxon>Laurasiatheria</taxon>
        <taxon>Eulipotyphla</taxon>
        <taxon>Talpidae</taxon>
        <taxon>Galemys</taxon>
    </lineage>
</organism>
<dbReference type="SUPFAM" id="SSF81321">
    <property type="entry name" value="Family A G protein-coupled receptor-like"/>
    <property type="match status" value="14"/>
</dbReference>
<feature type="domain" description="G-protein coupled receptors family 1 profile" evidence="14">
    <location>
        <begin position="3739"/>
        <end position="3988"/>
    </location>
</feature>
<feature type="transmembrane region" description="Helical" evidence="13">
    <location>
        <begin position="1778"/>
        <end position="1796"/>
    </location>
</feature>
<dbReference type="InterPro" id="IPR000725">
    <property type="entry name" value="Olfact_rcpt"/>
</dbReference>
<feature type="transmembrane region" description="Helical" evidence="13">
    <location>
        <begin position="2134"/>
        <end position="2155"/>
    </location>
</feature>
<feature type="transmembrane region" description="Helical" evidence="13">
    <location>
        <begin position="715"/>
        <end position="743"/>
    </location>
</feature>
<feature type="transmembrane region" description="Helical" evidence="13">
    <location>
        <begin position="3760"/>
        <end position="3779"/>
    </location>
</feature>
<feature type="transmembrane region" description="Helical" evidence="13">
    <location>
        <begin position="763"/>
        <end position="785"/>
    </location>
</feature>
<dbReference type="CDD" id="cd15912">
    <property type="entry name" value="7tmA_OR6C-like"/>
    <property type="match status" value="11"/>
</dbReference>
<feature type="transmembrane region" description="Helical" evidence="13">
    <location>
        <begin position="1917"/>
        <end position="1936"/>
    </location>
</feature>
<feature type="transmembrane region" description="Helical" evidence="13">
    <location>
        <begin position="2738"/>
        <end position="2761"/>
    </location>
</feature>
<feature type="transmembrane region" description="Helical" evidence="13">
    <location>
        <begin position="2524"/>
        <end position="2543"/>
    </location>
</feature>
<feature type="domain" description="G-protein coupled receptors family 1 profile" evidence="14">
    <location>
        <begin position="2897"/>
        <end position="3146"/>
    </location>
</feature>
<feature type="transmembrane region" description="Helical" evidence="13">
    <location>
        <begin position="559"/>
        <end position="578"/>
    </location>
</feature>
<accession>A0A8J6DFM9</accession>
<feature type="transmembrane region" description="Helical" evidence="13">
    <location>
        <begin position="68"/>
        <end position="88"/>
    </location>
</feature>
<feature type="transmembrane region" description="Helical" evidence="13">
    <location>
        <begin position="3723"/>
        <end position="3748"/>
    </location>
</feature>
<reference evidence="15" key="1">
    <citation type="journal article" date="2021" name="Evol. Appl.">
        <title>The genome of the Pyrenean desman and the effects of bottlenecks and inbreeding on the genomic landscape of an endangered species.</title>
        <authorList>
            <person name="Escoda L."/>
            <person name="Castresana J."/>
        </authorList>
    </citation>
    <scope>NUCLEOTIDE SEQUENCE</scope>
    <source>
        <strain evidence="15">IBE-C5619</strain>
    </source>
</reference>
<feature type="transmembrane region" description="Helical" evidence="13">
    <location>
        <begin position="3799"/>
        <end position="3818"/>
    </location>
</feature>
<evidence type="ECO:0000256" key="2">
    <source>
        <dbReference type="ARBA" id="ARBA00004651"/>
    </source>
</evidence>
<dbReference type="PANTHER" id="PTHR26454:SF8">
    <property type="entry name" value="OLFACTORY RECEPTOR 6C2"/>
    <property type="match status" value="1"/>
</dbReference>
<feature type="transmembrane region" description="Helical" evidence="13">
    <location>
        <begin position="2423"/>
        <end position="2447"/>
    </location>
</feature>
<feature type="transmembrane region" description="Helical" evidence="13">
    <location>
        <begin position="1599"/>
        <end position="1618"/>
    </location>
</feature>
<feature type="transmembrane region" description="Helical" evidence="13">
    <location>
        <begin position="2917"/>
        <end position="2937"/>
    </location>
</feature>
<keyword evidence="9 13" id="KW-0472">Membrane</keyword>
<feature type="transmembrane region" description="Helical" evidence="13">
    <location>
        <begin position="1342"/>
        <end position="1359"/>
    </location>
</feature>
<name>A0A8J6DFM9_GALPY</name>
<feature type="domain" description="G-protein coupled receptors family 1 profile" evidence="14">
    <location>
        <begin position="51"/>
        <end position="300"/>
    </location>
</feature>
<dbReference type="GO" id="GO:0004930">
    <property type="term" value="F:G protein-coupled receptor activity"/>
    <property type="evidence" value="ECO:0007669"/>
    <property type="project" value="UniProtKB-KW"/>
</dbReference>
<evidence type="ECO:0000256" key="10">
    <source>
        <dbReference type="ARBA" id="ARBA00023170"/>
    </source>
</evidence>
<comment type="subcellular location">
    <subcellularLocation>
        <location evidence="2">Cell membrane</location>
        <topology evidence="2">Multi-pass membrane protein</topology>
    </subcellularLocation>
</comment>
<feature type="transmembrane region" description="Helical" evidence="13">
    <location>
        <begin position="2091"/>
        <end position="2113"/>
    </location>
</feature>
<feature type="transmembrane region" description="Helical" evidence="13">
    <location>
        <begin position="2306"/>
        <end position="2334"/>
    </location>
</feature>
<dbReference type="GO" id="GO:0005886">
    <property type="term" value="C:plasma membrane"/>
    <property type="evidence" value="ECO:0007669"/>
    <property type="project" value="UniProtKB-SubCell"/>
</dbReference>
<dbReference type="EMBL" id="JAGFMF010012212">
    <property type="protein sequence ID" value="KAG8505880.1"/>
    <property type="molecule type" value="Genomic_DNA"/>
</dbReference>
<feature type="transmembrane region" description="Helical" evidence="13">
    <location>
        <begin position="3838"/>
        <end position="3855"/>
    </location>
</feature>
<dbReference type="Gene3D" id="1.20.1070.10">
    <property type="entry name" value="Rhodopsin 7-helix transmembrane proteins"/>
    <property type="match status" value="14"/>
</dbReference>
<feature type="transmembrane region" description="Helical" evidence="13">
    <location>
        <begin position="343"/>
        <end position="366"/>
    </location>
</feature>
<feature type="transmembrane region" description="Helical" evidence="13">
    <location>
        <begin position="2193"/>
        <end position="2219"/>
    </location>
</feature>
<feature type="domain" description="G-protein coupled receptors family 1 profile" evidence="14">
    <location>
        <begin position="1399"/>
        <end position="1648"/>
    </location>
</feature>
<dbReference type="FunFam" id="1.20.1070.10:FF:000013">
    <property type="entry name" value="Olfactory receptor"/>
    <property type="match status" value="13"/>
</dbReference>
<feature type="transmembrane region" description="Helical" evidence="13">
    <location>
        <begin position="1498"/>
        <end position="1520"/>
    </location>
</feature>
<evidence type="ECO:0000256" key="4">
    <source>
        <dbReference type="ARBA" id="ARBA00022606"/>
    </source>
</evidence>
<evidence type="ECO:0000256" key="11">
    <source>
        <dbReference type="ARBA" id="ARBA00023224"/>
    </source>
</evidence>
<feature type="transmembrane region" description="Helical" evidence="13">
    <location>
        <begin position="1555"/>
        <end position="1579"/>
    </location>
</feature>
<comment type="similarity">
    <text evidence="12">Belongs to the G-protein coupled receptor 1 family.</text>
</comment>
<feature type="transmembrane region" description="Helical" evidence="13">
    <location>
        <begin position="1738"/>
        <end position="1758"/>
    </location>
</feature>
<evidence type="ECO:0000256" key="1">
    <source>
        <dbReference type="ARBA" id="ARBA00003929"/>
    </source>
</evidence>
<dbReference type="Pfam" id="PF13853">
    <property type="entry name" value="7tm_4"/>
    <property type="match status" value="14"/>
</dbReference>
<feature type="transmembrane region" description="Helical" evidence="13">
    <location>
        <begin position="3896"/>
        <end position="3919"/>
    </location>
</feature>
<evidence type="ECO:0000313" key="15">
    <source>
        <dbReference type="EMBL" id="KAG8505880.1"/>
    </source>
</evidence>
<feature type="transmembrane region" description="Helical" evidence="13">
    <location>
        <begin position="1379"/>
        <end position="1408"/>
    </location>
</feature>
<proteinExistence type="inferred from homology"/>
<feature type="transmembrane region" description="Helical" evidence="13">
    <location>
        <begin position="987"/>
        <end position="1010"/>
    </location>
</feature>